<name>A0A8H7C2J8_AGABI</name>
<evidence type="ECO:0000313" key="2">
    <source>
        <dbReference type="Proteomes" id="UP000629468"/>
    </source>
</evidence>
<reference evidence="1 2" key="1">
    <citation type="journal article" name="Sci. Rep.">
        <title>Telomere-to-telomere assembled and centromere annotated genomes of the two main subspecies of the button mushroom Agaricus bisporus reveal especially polymorphic chromosome ends.</title>
        <authorList>
            <person name="Sonnenberg A.S.M."/>
            <person name="Sedaghat-Telgerd N."/>
            <person name="Lavrijssen B."/>
            <person name="Ohm R.A."/>
            <person name="Hendrickx P.M."/>
            <person name="Scholtmeijer K."/>
            <person name="Baars J.J.P."/>
            <person name="van Peer A."/>
        </authorList>
    </citation>
    <scope>NUCLEOTIDE SEQUENCE [LARGE SCALE GENOMIC DNA]</scope>
    <source>
        <strain evidence="1 2">H119_p4</strain>
    </source>
</reference>
<dbReference type="AlphaFoldDB" id="A0A8H7C2J8"/>
<sequence>MYYVNLIYEVVTVHGALRRGIRLTPPAGSNIQASSFTPEIINNLNRAIGKDLCGDLCLTVAHAAPQGVILVESTCVPTSQETAFMLKHVRRLFPVPQGSAPIADAPATSTTYLKVLDVPIISDPDPKSWVNSTRAAFKKACSIFLVGMMLTRILKHKIRIMRNSQRSDSCTAWVDIQDTTSGARGHELIGNFISFAGVNCRIAGAKPHAGSVLCTRCMRWGHHSSQCRALRARCALCGGPHSEANHWSYVAPAQVEHRQCVNCTAAKREKRNHSATDRRSCSFWKNRYDREWLQRQFKVST</sequence>
<proteinExistence type="predicted"/>
<dbReference type="Proteomes" id="UP000629468">
    <property type="component" value="Unassembled WGS sequence"/>
</dbReference>
<comment type="caution">
    <text evidence="1">The sequence shown here is derived from an EMBL/GenBank/DDBJ whole genome shotgun (WGS) entry which is preliminary data.</text>
</comment>
<evidence type="ECO:0000313" key="1">
    <source>
        <dbReference type="EMBL" id="KAF7761206.1"/>
    </source>
</evidence>
<gene>
    <name evidence="1" type="ORF">Agabi119p4_10615</name>
</gene>
<organism evidence="1 2">
    <name type="scientific">Agaricus bisporus var. burnettii</name>
    <dbReference type="NCBI Taxonomy" id="192524"/>
    <lineage>
        <taxon>Eukaryota</taxon>
        <taxon>Fungi</taxon>
        <taxon>Dikarya</taxon>
        <taxon>Basidiomycota</taxon>
        <taxon>Agaricomycotina</taxon>
        <taxon>Agaricomycetes</taxon>
        <taxon>Agaricomycetidae</taxon>
        <taxon>Agaricales</taxon>
        <taxon>Agaricineae</taxon>
        <taxon>Agaricaceae</taxon>
        <taxon>Agaricus</taxon>
    </lineage>
</organism>
<dbReference type="EMBL" id="JABXXO010000014">
    <property type="protein sequence ID" value="KAF7761206.1"/>
    <property type="molecule type" value="Genomic_DNA"/>
</dbReference>
<protein>
    <submittedName>
        <fullName evidence="1">Uncharacterized protein</fullName>
    </submittedName>
</protein>
<accession>A0A8H7C2J8</accession>